<evidence type="ECO:0000313" key="3">
    <source>
        <dbReference type="EMBL" id="CAD8486604.1"/>
    </source>
</evidence>
<dbReference type="InterPro" id="IPR029375">
    <property type="entry name" value="CFAP141"/>
</dbReference>
<protein>
    <submittedName>
        <fullName evidence="2">Uncharacterized protein</fullName>
    </submittedName>
</protein>
<name>A0A6T7QMU8_9CRYP</name>
<proteinExistence type="predicted"/>
<dbReference type="EMBL" id="HBEO01017407">
    <property type="protein sequence ID" value="CAD8486601.1"/>
    <property type="molecule type" value="Transcribed_RNA"/>
</dbReference>
<dbReference type="EMBL" id="HBEO01017409">
    <property type="protein sequence ID" value="CAD8486604.1"/>
    <property type="molecule type" value="Transcribed_RNA"/>
</dbReference>
<dbReference type="Pfam" id="PF15104">
    <property type="entry name" value="CFAP141"/>
    <property type="match status" value="1"/>
</dbReference>
<organism evidence="2">
    <name type="scientific">Hanusia phi</name>
    <dbReference type="NCBI Taxonomy" id="3032"/>
    <lineage>
        <taxon>Eukaryota</taxon>
        <taxon>Cryptophyceae</taxon>
        <taxon>Pyrenomonadales</taxon>
        <taxon>Geminigeraceae</taxon>
        <taxon>Hanusia</taxon>
    </lineage>
</organism>
<evidence type="ECO:0000256" key="1">
    <source>
        <dbReference type="SAM" id="Coils"/>
    </source>
</evidence>
<reference evidence="2" key="1">
    <citation type="submission" date="2021-01" db="EMBL/GenBank/DDBJ databases">
        <authorList>
            <person name="Corre E."/>
            <person name="Pelletier E."/>
            <person name="Niang G."/>
            <person name="Scheremetjew M."/>
            <person name="Finn R."/>
            <person name="Kale V."/>
            <person name="Holt S."/>
            <person name="Cochrane G."/>
            <person name="Meng A."/>
            <person name="Brown T."/>
            <person name="Cohen L."/>
        </authorList>
    </citation>
    <scope>NUCLEOTIDE SEQUENCE</scope>
    <source>
        <strain evidence="2">CCMP325</strain>
    </source>
</reference>
<accession>A0A6T7QMU8</accession>
<gene>
    <name evidence="2" type="ORF">HPHI1048_LOCUS11818</name>
    <name evidence="3" type="ORF">HPHI1048_LOCUS11820</name>
</gene>
<sequence>MSKVVGANVAKLCRENAYYAKMETDKKENLYLRATAKWHESQAISSVSGGVVRKQREGEIRDEIQLQSEELKVRRKQQMLELYNRESEAYERELHGLGLARAMPGV</sequence>
<evidence type="ECO:0000313" key="2">
    <source>
        <dbReference type="EMBL" id="CAD8486601.1"/>
    </source>
</evidence>
<dbReference type="AlphaFoldDB" id="A0A6T7QMU8"/>
<feature type="coiled-coil region" evidence="1">
    <location>
        <begin position="66"/>
        <end position="93"/>
    </location>
</feature>
<keyword evidence="1" id="KW-0175">Coiled coil</keyword>